<accession>A0A1Q9JL76</accession>
<comment type="caution">
    <text evidence="8">The sequence shown here is derived from an EMBL/GenBank/DDBJ whole genome shotgun (WGS) entry which is preliminary data.</text>
</comment>
<evidence type="ECO:0000256" key="3">
    <source>
        <dbReference type="ARBA" id="ARBA00023163"/>
    </source>
</evidence>
<dbReference type="EMBL" id="MJIE01000001">
    <property type="protein sequence ID" value="OLR56972.1"/>
    <property type="molecule type" value="Genomic_DNA"/>
</dbReference>
<dbReference type="GO" id="GO:0045892">
    <property type="term" value="P:negative regulation of DNA-templated transcription"/>
    <property type="evidence" value="ECO:0007669"/>
    <property type="project" value="TreeGrafter"/>
</dbReference>
<name>A0A1Q9JL76_9FIRM</name>
<dbReference type="PANTHER" id="PTHR30136">
    <property type="entry name" value="HELIX-TURN-HELIX TRANSCRIPTIONAL REGULATOR, ICLR FAMILY"/>
    <property type="match status" value="1"/>
</dbReference>
<evidence type="ECO:0000313" key="9">
    <source>
        <dbReference type="Proteomes" id="UP000187404"/>
    </source>
</evidence>
<feature type="domain" description="HTH iclR-type" evidence="6">
    <location>
        <begin position="7"/>
        <end position="68"/>
    </location>
</feature>
<dbReference type="Gene3D" id="3.30.450.40">
    <property type="match status" value="1"/>
</dbReference>
<dbReference type="PROSITE" id="PS51078">
    <property type="entry name" value="ICLR_ED"/>
    <property type="match status" value="1"/>
</dbReference>
<dbReference type="InterPro" id="IPR029016">
    <property type="entry name" value="GAF-like_dom_sf"/>
</dbReference>
<dbReference type="Pfam" id="PF09339">
    <property type="entry name" value="HTH_IclR"/>
    <property type="match status" value="1"/>
</dbReference>
<dbReference type="SUPFAM" id="SSF46785">
    <property type="entry name" value="Winged helix' DNA-binding domain"/>
    <property type="match status" value="1"/>
</dbReference>
<dbReference type="InterPro" id="IPR014757">
    <property type="entry name" value="Tscrpt_reg_IclR_C"/>
</dbReference>
<dbReference type="STRING" id="1261640.BHK98_06680"/>
<evidence type="ECO:0000259" key="6">
    <source>
        <dbReference type="PROSITE" id="PS51077"/>
    </source>
</evidence>
<dbReference type="InterPro" id="IPR050707">
    <property type="entry name" value="HTH_MetabolicPath_Reg"/>
</dbReference>
<dbReference type="AlphaFoldDB" id="A0A1Q9JL76"/>
<dbReference type="Proteomes" id="UP000187404">
    <property type="component" value="Unassembled WGS sequence"/>
</dbReference>
<evidence type="ECO:0000259" key="7">
    <source>
        <dbReference type="PROSITE" id="PS51078"/>
    </source>
</evidence>
<keyword evidence="1" id="KW-0805">Transcription regulation</keyword>
<dbReference type="FunFam" id="1.10.10.10:FF:000056">
    <property type="entry name" value="IclR family transcriptional regulator"/>
    <property type="match status" value="1"/>
</dbReference>
<keyword evidence="2" id="KW-0238">DNA-binding</keyword>
<sequence>MKSDNNVQSVDRALDIIEVLSEESGGLGTTEIAKRLNMNKSTVHRIAATLLNRGYLAKDRNGSYKIGLELIRAVGCYINSLELQTEARPYVAKITGELGLTCHLGVLDGDEVVYIEKMDVFSNVRLYSQIGVHVHAYSCSLGKCLLSNYSAEEVRHIMSNCRFVRFTDKTLSSMDELIADLDAVRRRGWALDDEESEIGHRCLGAPIYDYRGDIIAAISASGPTSVFTEDRIESVASYLTEQAMEISRTMGYTG</sequence>
<gene>
    <name evidence="8" type="ORF">BHK98_06680</name>
</gene>
<dbReference type="InterPro" id="IPR005471">
    <property type="entry name" value="Tscrpt_reg_IclR_N"/>
</dbReference>
<keyword evidence="9" id="KW-1185">Reference proteome</keyword>
<dbReference type="RefSeq" id="WP_075715037.1">
    <property type="nucleotide sequence ID" value="NZ_MJIE01000001.1"/>
</dbReference>
<dbReference type="GO" id="GO:0003700">
    <property type="term" value="F:DNA-binding transcription factor activity"/>
    <property type="evidence" value="ECO:0007669"/>
    <property type="project" value="TreeGrafter"/>
</dbReference>
<protein>
    <recommendedName>
        <fullName evidence="5">Glycerol operon regulatory protein</fullName>
    </recommendedName>
</protein>
<organism evidence="8 9">
    <name type="scientific">Hornefia porci</name>
    <dbReference type="NCBI Taxonomy" id="2652292"/>
    <lineage>
        <taxon>Bacteria</taxon>
        <taxon>Bacillati</taxon>
        <taxon>Bacillota</taxon>
        <taxon>Clostridia</taxon>
        <taxon>Peptostreptococcales</taxon>
        <taxon>Anaerovoracaceae</taxon>
        <taxon>Hornefia</taxon>
    </lineage>
</organism>
<dbReference type="SMART" id="SM00346">
    <property type="entry name" value="HTH_ICLR"/>
    <property type="match status" value="1"/>
</dbReference>
<dbReference type="OrthoDB" id="9791752at2"/>
<feature type="domain" description="IclR-ED" evidence="7">
    <location>
        <begin position="69"/>
        <end position="252"/>
    </location>
</feature>
<comment type="function">
    <text evidence="4">May be an activator protein for the gylABX operon.</text>
</comment>
<dbReference type="SUPFAM" id="SSF55781">
    <property type="entry name" value="GAF domain-like"/>
    <property type="match status" value="1"/>
</dbReference>
<reference evidence="8 9" key="1">
    <citation type="journal article" date="2016" name="Appl. Environ. Microbiol.">
        <title>Function and Phylogeny of Bacterial Butyryl Coenzyme A:Acetate Transferases and Their Diversity in the Proximal Colon of Swine.</title>
        <authorList>
            <person name="Trachsel J."/>
            <person name="Bayles D.O."/>
            <person name="Looft T."/>
            <person name="Levine U.Y."/>
            <person name="Allen H.K."/>
        </authorList>
    </citation>
    <scope>NUCLEOTIDE SEQUENCE [LARGE SCALE GENOMIC DNA]</scope>
    <source>
        <strain evidence="8 9">68-3-10</strain>
    </source>
</reference>
<evidence type="ECO:0000256" key="2">
    <source>
        <dbReference type="ARBA" id="ARBA00023125"/>
    </source>
</evidence>
<dbReference type="PROSITE" id="PS51077">
    <property type="entry name" value="HTH_ICLR"/>
    <property type="match status" value="1"/>
</dbReference>
<dbReference type="InterPro" id="IPR036388">
    <property type="entry name" value="WH-like_DNA-bd_sf"/>
</dbReference>
<evidence type="ECO:0000256" key="1">
    <source>
        <dbReference type="ARBA" id="ARBA00023015"/>
    </source>
</evidence>
<dbReference type="Gene3D" id="1.10.10.10">
    <property type="entry name" value="Winged helix-like DNA-binding domain superfamily/Winged helix DNA-binding domain"/>
    <property type="match status" value="1"/>
</dbReference>
<evidence type="ECO:0000256" key="4">
    <source>
        <dbReference type="ARBA" id="ARBA00058938"/>
    </source>
</evidence>
<keyword evidence="3" id="KW-0804">Transcription</keyword>
<dbReference type="InterPro" id="IPR036390">
    <property type="entry name" value="WH_DNA-bd_sf"/>
</dbReference>
<dbReference type="GO" id="GO:0003677">
    <property type="term" value="F:DNA binding"/>
    <property type="evidence" value="ECO:0007669"/>
    <property type="project" value="UniProtKB-KW"/>
</dbReference>
<evidence type="ECO:0000256" key="5">
    <source>
        <dbReference type="ARBA" id="ARBA00070406"/>
    </source>
</evidence>
<dbReference type="Pfam" id="PF01614">
    <property type="entry name" value="IclR_C"/>
    <property type="match status" value="1"/>
</dbReference>
<proteinExistence type="predicted"/>
<dbReference type="PANTHER" id="PTHR30136:SF24">
    <property type="entry name" value="HTH-TYPE TRANSCRIPTIONAL REPRESSOR ALLR"/>
    <property type="match status" value="1"/>
</dbReference>
<evidence type="ECO:0000313" key="8">
    <source>
        <dbReference type="EMBL" id="OLR56972.1"/>
    </source>
</evidence>